<reference evidence="1" key="1">
    <citation type="submission" date="2025-08" db="UniProtKB">
        <authorList>
            <consortium name="RefSeq"/>
        </authorList>
    </citation>
    <scope>IDENTIFICATION</scope>
</reference>
<dbReference type="KEGG" id="nta:107760185"/>
<sequence length="233" mass="26236">MTIKLVVGGFTLNIISAYTPQKGLDEEVKRYFWEDLDKMVHGISHTKKLFIGGYFNCHIGATSRGYDNVHGGFGFGDRKGGGTSLLDFVRTFNLVIENSSFPTKREHLVTFWSLWVKTLIDYLLCKKSDRSLCTDCKVTPSETLSTLHRLLVMDLEITRKRRKRAIYNQHKIKCRALTKAKAQELGDKLLTMGAWRSSKDASSMWTTTAQCIREATSEVLGVSKGYSGGHKGD</sequence>
<dbReference type="InterPro" id="IPR036691">
    <property type="entry name" value="Endo/exonu/phosph_ase_sf"/>
</dbReference>
<gene>
    <name evidence="1" type="primary">LOC107760185</name>
</gene>
<dbReference type="SUPFAM" id="SSF56219">
    <property type="entry name" value="DNase I-like"/>
    <property type="match status" value="1"/>
</dbReference>
<dbReference type="STRING" id="4097.A0A1S3X1I9"/>
<evidence type="ECO:0000313" key="1">
    <source>
        <dbReference type="RefSeq" id="XP_016433686.1"/>
    </source>
</evidence>
<name>A0A1S3X1I9_TOBAC</name>
<dbReference type="AlphaFoldDB" id="A0A1S3X1I9"/>
<protein>
    <submittedName>
        <fullName evidence="1">Craniofacial development protein 2-like</fullName>
    </submittedName>
</protein>
<proteinExistence type="predicted"/>
<dbReference type="PaxDb" id="4097-A0A1S3X1I9"/>
<accession>A0A1S3X1I9</accession>
<dbReference type="OrthoDB" id="5549358at2759"/>
<dbReference type="PANTHER" id="PTHR23227">
    <property type="entry name" value="BUCENTAUR RELATED"/>
    <property type="match status" value="1"/>
</dbReference>
<dbReference type="PANTHER" id="PTHR23227:SF67">
    <property type="entry name" value="CRANIOFACIAL DEVELOPMENT PROTEIN 2-LIKE"/>
    <property type="match status" value="1"/>
</dbReference>
<dbReference type="InterPro" id="IPR027124">
    <property type="entry name" value="Swc5/CFDP1/2"/>
</dbReference>
<dbReference type="Gene3D" id="3.60.10.10">
    <property type="entry name" value="Endonuclease/exonuclease/phosphatase"/>
    <property type="match status" value="1"/>
</dbReference>
<organism evidence="1">
    <name type="scientific">Nicotiana tabacum</name>
    <name type="common">Common tobacco</name>
    <dbReference type="NCBI Taxonomy" id="4097"/>
    <lineage>
        <taxon>Eukaryota</taxon>
        <taxon>Viridiplantae</taxon>
        <taxon>Streptophyta</taxon>
        <taxon>Embryophyta</taxon>
        <taxon>Tracheophyta</taxon>
        <taxon>Spermatophyta</taxon>
        <taxon>Magnoliopsida</taxon>
        <taxon>eudicotyledons</taxon>
        <taxon>Gunneridae</taxon>
        <taxon>Pentapetalae</taxon>
        <taxon>asterids</taxon>
        <taxon>lamiids</taxon>
        <taxon>Solanales</taxon>
        <taxon>Solanaceae</taxon>
        <taxon>Nicotianoideae</taxon>
        <taxon>Nicotianeae</taxon>
        <taxon>Nicotiana</taxon>
    </lineage>
</organism>
<dbReference type="RefSeq" id="XP_016433686.1">
    <property type="nucleotide sequence ID" value="XM_016578200.1"/>
</dbReference>